<dbReference type="PANTHER" id="PTHR36933:SF1">
    <property type="entry name" value="SLL0788 PROTEIN"/>
    <property type="match status" value="1"/>
</dbReference>
<keyword evidence="4" id="KW-1185">Reference proteome</keyword>
<dbReference type="PANTHER" id="PTHR36933">
    <property type="entry name" value="SLL0788 PROTEIN"/>
    <property type="match status" value="1"/>
</dbReference>
<feature type="domain" description="DUF305" evidence="2">
    <location>
        <begin position="51"/>
        <end position="137"/>
    </location>
</feature>
<dbReference type="InterPro" id="IPR012347">
    <property type="entry name" value="Ferritin-like"/>
</dbReference>
<comment type="caution">
    <text evidence="3">The sequence shown here is derived from an EMBL/GenBank/DDBJ whole genome shotgun (WGS) entry which is preliminary data.</text>
</comment>
<dbReference type="Gene3D" id="1.20.1260.10">
    <property type="match status" value="1"/>
</dbReference>
<sequence length="143" mass="15438">MTPRTRKNPSMKTLTSTLAAAAALALGLSGIAVAHEAHDHAGHGGHDHAAMAASDKADTPATKAFRDVGAEMHRDMDIRYTNDVDVDFVRGMIPHHKGAVAMAKVALQYSKDPEIRKLAEDIIKAQDVEIAQMEAFLRKRGTN</sequence>
<dbReference type="InterPro" id="IPR005183">
    <property type="entry name" value="DUF305_CopM-like"/>
</dbReference>
<feature type="chain" id="PRO_5046277223" evidence="1">
    <location>
        <begin position="35"/>
        <end position="143"/>
    </location>
</feature>
<evidence type="ECO:0000259" key="2">
    <source>
        <dbReference type="Pfam" id="PF03713"/>
    </source>
</evidence>
<name>A0ABU9ZK08_9HYPH</name>
<feature type="signal peptide" evidence="1">
    <location>
        <begin position="1"/>
        <end position="34"/>
    </location>
</feature>
<reference evidence="3 4" key="1">
    <citation type="journal article" date="2023" name="PLoS ONE">
        <title>Complete genome assembly of Hawai'i environmental nontuberculous mycobacteria reveals unexpected co-isolation with methylobacteria.</title>
        <authorList>
            <person name="Hendrix J."/>
            <person name="Epperson L.E."/>
            <person name="Tong E.I."/>
            <person name="Chan Y.L."/>
            <person name="Hasan N.A."/>
            <person name="Dawrs S.N."/>
            <person name="Norton G.J."/>
            <person name="Virdi R."/>
            <person name="Crooks J.L."/>
            <person name="Chan E.D."/>
            <person name="Honda J.R."/>
            <person name="Strong M."/>
        </authorList>
    </citation>
    <scope>NUCLEOTIDE SEQUENCE [LARGE SCALE GENOMIC DNA]</scope>
    <source>
        <strain evidence="3 4">NJH_HI01</strain>
    </source>
</reference>
<dbReference type="Proteomes" id="UP001404845">
    <property type="component" value="Unassembled WGS sequence"/>
</dbReference>
<dbReference type="EMBL" id="JAQYXL010000002">
    <property type="protein sequence ID" value="MEN3231787.1"/>
    <property type="molecule type" value="Genomic_DNA"/>
</dbReference>
<accession>A0ABU9ZK08</accession>
<protein>
    <submittedName>
        <fullName evidence="3">DUF305 domain-containing protein</fullName>
    </submittedName>
</protein>
<keyword evidence="1" id="KW-0732">Signal</keyword>
<organism evidence="3 4">
    <name type="scientific">Methylorubrum rhodesianum</name>
    <dbReference type="NCBI Taxonomy" id="29427"/>
    <lineage>
        <taxon>Bacteria</taxon>
        <taxon>Pseudomonadati</taxon>
        <taxon>Pseudomonadota</taxon>
        <taxon>Alphaproteobacteria</taxon>
        <taxon>Hyphomicrobiales</taxon>
        <taxon>Methylobacteriaceae</taxon>
        <taxon>Methylorubrum</taxon>
    </lineage>
</organism>
<gene>
    <name evidence="3" type="ORF">PUR21_29860</name>
</gene>
<evidence type="ECO:0000256" key="1">
    <source>
        <dbReference type="SAM" id="SignalP"/>
    </source>
</evidence>
<proteinExistence type="predicted"/>
<evidence type="ECO:0000313" key="4">
    <source>
        <dbReference type="Proteomes" id="UP001404845"/>
    </source>
</evidence>
<evidence type="ECO:0000313" key="3">
    <source>
        <dbReference type="EMBL" id="MEN3231787.1"/>
    </source>
</evidence>
<dbReference type="Pfam" id="PF03713">
    <property type="entry name" value="DUF305"/>
    <property type="match status" value="1"/>
</dbReference>